<dbReference type="EMBL" id="BEXD01003491">
    <property type="protein sequence ID" value="GBC01324.1"/>
    <property type="molecule type" value="Genomic_DNA"/>
</dbReference>
<protein>
    <submittedName>
        <fullName evidence="1">Uncharacterized protein</fullName>
    </submittedName>
</protein>
<organism evidence="1 3">
    <name type="scientific">Rhizophagus clarus</name>
    <dbReference type="NCBI Taxonomy" id="94130"/>
    <lineage>
        <taxon>Eukaryota</taxon>
        <taxon>Fungi</taxon>
        <taxon>Fungi incertae sedis</taxon>
        <taxon>Mucoromycota</taxon>
        <taxon>Glomeromycotina</taxon>
        <taxon>Glomeromycetes</taxon>
        <taxon>Glomerales</taxon>
        <taxon>Glomeraceae</taxon>
        <taxon>Rhizophagus</taxon>
    </lineage>
</organism>
<comment type="caution">
    <text evidence="1">The sequence shown here is derived from an EMBL/GenBank/DDBJ whole genome shotgun (WGS) entry which is preliminary data.</text>
</comment>
<dbReference type="Proteomes" id="UP000615446">
    <property type="component" value="Unassembled WGS sequence"/>
</dbReference>
<name>A0A2Z6RGW9_9GLOM</name>
<evidence type="ECO:0000313" key="3">
    <source>
        <dbReference type="Proteomes" id="UP000247702"/>
    </source>
</evidence>
<reference evidence="1 3" key="1">
    <citation type="submission" date="2017-11" db="EMBL/GenBank/DDBJ databases">
        <title>The genome of Rhizophagus clarus HR1 reveals common genetic basis of auxotrophy among arbuscular mycorrhizal fungi.</title>
        <authorList>
            <person name="Kobayashi Y."/>
        </authorList>
    </citation>
    <scope>NUCLEOTIDE SEQUENCE [LARGE SCALE GENOMIC DNA]</scope>
    <source>
        <strain evidence="1 3">HR1</strain>
    </source>
</reference>
<evidence type="ECO:0000313" key="1">
    <source>
        <dbReference type="EMBL" id="GBC01324.1"/>
    </source>
</evidence>
<reference evidence="2" key="2">
    <citation type="submission" date="2019-10" db="EMBL/GenBank/DDBJ databases">
        <title>Conservation and host-specific expression of non-tandemly repeated heterogenous ribosome RNA gene in arbuscular mycorrhizal fungi.</title>
        <authorList>
            <person name="Maeda T."/>
            <person name="Kobayashi Y."/>
            <person name="Nakagawa T."/>
            <person name="Ezawa T."/>
            <person name="Yamaguchi K."/>
            <person name="Bino T."/>
            <person name="Nishimoto Y."/>
            <person name="Shigenobu S."/>
            <person name="Kawaguchi M."/>
        </authorList>
    </citation>
    <scope>NUCLEOTIDE SEQUENCE</scope>
    <source>
        <strain evidence="2">HR1</strain>
    </source>
</reference>
<dbReference type="AlphaFoldDB" id="A0A2Z6RGW9"/>
<sequence>MKSTPKEPATRQLNIGMTALSNMPGDHNNQEFQEQLQLEYYQDLKLIQHLKYGTDSRSETALGARASSKISRVNISHSHVQQHQPC</sequence>
<proteinExistence type="predicted"/>
<evidence type="ECO:0000313" key="2">
    <source>
        <dbReference type="EMBL" id="GES80825.1"/>
    </source>
</evidence>
<dbReference type="Proteomes" id="UP000247702">
    <property type="component" value="Unassembled WGS sequence"/>
</dbReference>
<accession>A0A2Z6RGW9</accession>
<dbReference type="EMBL" id="BLAL01000053">
    <property type="protein sequence ID" value="GES80825.1"/>
    <property type="molecule type" value="Genomic_DNA"/>
</dbReference>
<gene>
    <name evidence="2" type="ORF">RCL2_000808600</name>
    <name evidence="1" type="ORF">RclHR1_04140009</name>
</gene>
<keyword evidence="3" id="KW-1185">Reference proteome</keyword>